<keyword evidence="1" id="KW-0560">Oxidoreductase</keyword>
<accession>A0ABR1MSN5</accession>
<dbReference type="Gene3D" id="2.40.30.10">
    <property type="entry name" value="Translation factors"/>
    <property type="match status" value="1"/>
</dbReference>
<name>A0ABR1MSN5_9PEZI</name>
<evidence type="ECO:0000256" key="2">
    <source>
        <dbReference type="ARBA" id="ARBA00023027"/>
    </source>
</evidence>
<organism evidence="4 5">
    <name type="scientific">Phyllosticta citricarpa</name>
    <dbReference type="NCBI Taxonomy" id="55181"/>
    <lineage>
        <taxon>Eukaryota</taxon>
        <taxon>Fungi</taxon>
        <taxon>Dikarya</taxon>
        <taxon>Ascomycota</taxon>
        <taxon>Pezizomycotina</taxon>
        <taxon>Dothideomycetes</taxon>
        <taxon>Dothideomycetes incertae sedis</taxon>
        <taxon>Botryosphaeriales</taxon>
        <taxon>Phyllostictaceae</taxon>
        <taxon>Phyllosticta</taxon>
    </lineage>
</organism>
<keyword evidence="2" id="KW-0520">NAD</keyword>
<protein>
    <recommendedName>
        <fullName evidence="3">FAD-binding FR-type domain-containing protein</fullName>
    </recommendedName>
</protein>
<dbReference type="InterPro" id="IPR017927">
    <property type="entry name" value="FAD-bd_FR_type"/>
</dbReference>
<evidence type="ECO:0000256" key="1">
    <source>
        <dbReference type="ARBA" id="ARBA00023002"/>
    </source>
</evidence>
<dbReference type="Pfam" id="PF08030">
    <property type="entry name" value="NAD_binding_6"/>
    <property type="match status" value="1"/>
</dbReference>
<evidence type="ECO:0000259" key="3">
    <source>
        <dbReference type="PROSITE" id="PS51384"/>
    </source>
</evidence>
<proteinExistence type="predicted"/>
<dbReference type="SUPFAM" id="SSF63380">
    <property type="entry name" value="Riboflavin synthase domain-like"/>
    <property type="match status" value="1"/>
</dbReference>
<evidence type="ECO:0000313" key="5">
    <source>
        <dbReference type="Proteomes" id="UP001365128"/>
    </source>
</evidence>
<dbReference type="EMBL" id="JBBPDW010000001">
    <property type="protein sequence ID" value="KAK7556711.1"/>
    <property type="molecule type" value="Genomic_DNA"/>
</dbReference>
<comment type="caution">
    <text evidence="4">The sequence shown here is derived from an EMBL/GenBank/DDBJ whole genome shotgun (WGS) entry which is preliminary data.</text>
</comment>
<dbReference type="PANTHER" id="PTHR46505">
    <property type="entry name" value="OXIDOREDUCTASE NAD-BINDING DOMAIN-CONTAINING PROTEIN 1"/>
    <property type="match status" value="1"/>
</dbReference>
<dbReference type="InterPro" id="IPR039261">
    <property type="entry name" value="FNR_nucleotide-bd"/>
</dbReference>
<dbReference type="Proteomes" id="UP001365128">
    <property type="component" value="Unassembled WGS sequence"/>
</dbReference>
<sequence length="326" mass="35303">MSTERAKLSHEERTSAEPRQQGIHFVNIAKIEEVNSDIRLLKLSVQDRENGLKFLPGQWLDVFVPGIPKAGGFTITTTPSLAQPACASAAAGGSPRPIRHDEVVCPLPPDVSPPLIELAVQRSSNPPAQWIWRACETDRTQLGVRIGGSFVWPPPTPTPAPKKVLFVAGGVGINPLISILTHLHETNALSHLRVRFVYATKAPPAGAVLFLDRLLRIAAHAPNSFELTLFVTGQAEHVEHVAAQVQQAGLSNVELLRRRVGSGDVLAFVGAQDETETNGVGAEVLEERRGTVAYVCGPQRMTDEFVGLLGGVEGLGKERVLCEKWW</sequence>
<feature type="domain" description="FAD-binding FR-type" evidence="3">
    <location>
        <begin position="21"/>
        <end position="153"/>
    </location>
</feature>
<gene>
    <name evidence="4" type="ORF">IWX46DRAFT_636638</name>
</gene>
<reference evidence="4 5" key="1">
    <citation type="submission" date="2024-04" db="EMBL/GenBank/DDBJ databases">
        <title>Phyllosticta paracitricarpa is synonymous to the EU quarantine fungus P. citricarpa based on phylogenomic analyses.</title>
        <authorList>
            <consortium name="Lawrence Berkeley National Laboratory"/>
            <person name="Van Ingen-Buijs V.A."/>
            <person name="Van Westerhoven A.C."/>
            <person name="Haridas S."/>
            <person name="Skiadas P."/>
            <person name="Martin F."/>
            <person name="Groenewald J.Z."/>
            <person name="Crous P.W."/>
            <person name="Seidl M.F."/>
        </authorList>
    </citation>
    <scope>NUCLEOTIDE SEQUENCE [LARGE SCALE GENOMIC DNA]</scope>
    <source>
        <strain evidence="4 5">CBS 122670</strain>
    </source>
</reference>
<dbReference type="CDD" id="cd00322">
    <property type="entry name" value="FNR_like"/>
    <property type="match status" value="1"/>
</dbReference>
<dbReference type="SUPFAM" id="SSF52343">
    <property type="entry name" value="Ferredoxin reductase-like, C-terminal NADP-linked domain"/>
    <property type="match status" value="1"/>
</dbReference>
<dbReference type="InterPro" id="IPR052128">
    <property type="entry name" value="Oxidoreductase_NAD-binding"/>
</dbReference>
<dbReference type="InterPro" id="IPR017938">
    <property type="entry name" value="Riboflavin_synthase-like_b-brl"/>
</dbReference>
<keyword evidence="5" id="KW-1185">Reference proteome</keyword>
<dbReference type="InterPro" id="IPR013121">
    <property type="entry name" value="Fe_red_NAD-bd_6"/>
</dbReference>
<dbReference type="PANTHER" id="PTHR46505:SF1">
    <property type="entry name" value="OXIDOREDUCTASE NAD-BINDING DOMAIN-CONTAINING PROTEIN 1"/>
    <property type="match status" value="1"/>
</dbReference>
<evidence type="ECO:0000313" key="4">
    <source>
        <dbReference type="EMBL" id="KAK7556711.1"/>
    </source>
</evidence>
<dbReference type="PROSITE" id="PS51384">
    <property type="entry name" value="FAD_FR"/>
    <property type="match status" value="1"/>
</dbReference>
<dbReference type="Gene3D" id="3.40.50.80">
    <property type="entry name" value="Nucleotide-binding domain of ferredoxin-NADP reductase (FNR) module"/>
    <property type="match status" value="1"/>
</dbReference>